<evidence type="ECO:0008006" key="4">
    <source>
        <dbReference type="Google" id="ProtNLM"/>
    </source>
</evidence>
<keyword evidence="1" id="KW-0732">Signal</keyword>
<comment type="caution">
    <text evidence="2">The sequence shown here is derived from an EMBL/GenBank/DDBJ whole genome shotgun (WGS) entry which is preliminary data.</text>
</comment>
<gene>
    <name evidence="2" type="ORF">P8609_03475</name>
</gene>
<proteinExistence type="predicted"/>
<dbReference type="RefSeq" id="WP_309261191.1">
    <property type="nucleotide sequence ID" value="NZ_JARUHG010000001.1"/>
</dbReference>
<feature type="chain" id="PRO_5046235181" description="Outer membrane beta-barrel protein" evidence="1">
    <location>
        <begin position="26"/>
        <end position="249"/>
    </location>
</feature>
<reference evidence="2 3" key="1">
    <citation type="submission" date="2023-04" db="EMBL/GenBank/DDBJ databases">
        <title>Lysobacter sp. strain UC isolated from soil sample.</title>
        <authorList>
            <person name="Choksket S."/>
            <person name="Harshvardhan F."/>
            <person name="Rana R."/>
            <person name="Patil P.B."/>
            <person name="Korpole S."/>
        </authorList>
    </citation>
    <scope>NUCLEOTIDE SEQUENCE [LARGE SCALE GENOMIC DNA]</scope>
    <source>
        <strain evidence="2 3">UC</strain>
    </source>
</reference>
<dbReference type="Proteomes" id="UP001233535">
    <property type="component" value="Unassembled WGS sequence"/>
</dbReference>
<accession>A0ABU1CA10</accession>
<evidence type="ECO:0000313" key="2">
    <source>
        <dbReference type="EMBL" id="MDR0182029.1"/>
    </source>
</evidence>
<evidence type="ECO:0000313" key="3">
    <source>
        <dbReference type="Proteomes" id="UP001233535"/>
    </source>
</evidence>
<name>A0ABU1CA10_9GAMM</name>
<organism evidence="2 3">
    <name type="scientific">Lysobacter arvi</name>
    <dbReference type="NCBI Taxonomy" id="3038776"/>
    <lineage>
        <taxon>Bacteria</taxon>
        <taxon>Pseudomonadati</taxon>
        <taxon>Pseudomonadota</taxon>
        <taxon>Gammaproteobacteria</taxon>
        <taxon>Lysobacterales</taxon>
        <taxon>Lysobacteraceae</taxon>
        <taxon>Lysobacter</taxon>
    </lineage>
</organism>
<protein>
    <recommendedName>
        <fullName evidence="4">Outer membrane beta-barrel protein</fullName>
    </recommendedName>
</protein>
<dbReference type="EMBL" id="JARUHG010000001">
    <property type="protein sequence ID" value="MDR0182029.1"/>
    <property type="molecule type" value="Genomic_DNA"/>
</dbReference>
<feature type="signal peptide" evidence="1">
    <location>
        <begin position="1"/>
        <end position="25"/>
    </location>
</feature>
<sequence length="249" mass="27439">MKASMRHAMAGLAALVGLASTDAAAQERWHWIVAPYLWAVDVNTDLDVSPAVSNTISRRTGFDDIIDKLDGAFQIHAEGQGDRFGVFADFTYLGLADENTRRLFHSDSDLDTRLFEAAAVWSPGEQRFTGADVFAGLRYIDLDIASTITPTGPLALSPIHVDLDKSFSDFMLGARYTWAFGERWGLTLRGDGSWGETEGTWNASLIANYKMKSGLWFFGYRYLDVDAQARGVEADLAVKGPALGYGFRF</sequence>
<keyword evidence="3" id="KW-1185">Reference proteome</keyword>
<evidence type="ECO:0000256" key="1">
    <source>
        <dbReference type="SAM" id="SignalP"/>
    </source>
</evidence>